<gene>
    <name evidence="5" type="ORF">C4K68_11885</name>
</gene>
<keyword evidence="3" id="KW-1133">Transmembrane helix</keyword>
<dbReference type="GO" id="GO:0005886">
    <property type="term" value="C:plasma membrane"/>
    <property type="evidence" value="ECO:0007669"/>
    <property type="project" value="TreeGrafter"/>
</dbReference>
<dbReference type="SUPFAM" id="SSF55073">
    <property type="entry name" value="Nucleotide cyclase"/>
    <property type="match status" value="1"/>
</dbReference>
<dbReference type="Gene3D" id="3.30.70.270">
    <property type="match status" value="1"/>
</dbReference>
<dbReference type="InterPro" id="IPR050469">
    <property type="entry name" value="Diguanylate_Cyclase"/>
</dbReference>
<feature type="domain" description="GGDEF" evidence="4">
    <location>
        <begin position="213"/>
        <end position="383"/>
    </location>
</feature>
<evidence type="ECO:0000256" key="2">
    <source>
        <dbReference type="ARBA" id="ARBA00034247"/>
    </source>
</evidence>
<evidence type="ECO:0000313" key="5">
    <source>
        <dbReference type="EMBL" id="PPC77111.1"/>
    </source>
</evidence>
<evidence type="ECO:0000256" key="1">
    <source>
        <dbReference type="ARBA" id="ARBA00012528"/>
    </source>
</evidence>
<accession>A0A2S5KQJ2</accession>
<dbReference type="PANTHER" id="PTHR45138:SF9">
    <property type="entry name" value="DIGUANYLATE CYCLASE DGCM-RELATED"/>
    <property type="match status" value="1"/>
</dbReference>
<dbReference type="OrthoDB" id="8749970at2"/>
<feature type="transmembrane region" description="Helical" evidence="3">
    <location>
        <begin position="38"/>
        <end position="55"/>
    </location>
</feature>
<sequence>MDYQTYIFVLMQLCLLLTIIIASLRLTLPRTVKGTGTWALACLAFIFTAVTLLSLPDVSPVLLLLFANTAYLATVILQVHAIRRHLLHRFPSWQQCVSQIMTSFIPVAALTLVFPNQPARVAMLMILTIGYYAVAVRCLLADGRARKALGGRIILAAFIGAIGIATVRMWAELISLLTPAGNVADTSWFREPYIMAFSGSVVCSSLGFMLLATDKLRIMYERLAVHDPLTGLLSRRGLVEMSEFELLRQQQHGQVIAAVICRIEHFDELGFRYGNGAAEAALVTLAQTIRQHTHETDLAGRYGHCELIMLFPAGLDDAQYKIQQIQTDIQNIWIEARALRFQFAISTAMEALQPGVQVFEHVHQRLLARLQPEPVHENAVLVSIKANGEADTVRVEQVLRD</sequence>
<reference evidence="5 6" key="1">
    <citation type="submission" date="2018-02" db="EMBL/GenBank/DDBJ databases">
        <title>novel marine gammaproteobacteria from coastal saline agro ecosystem.</title>
        <authorList>
            <person name="Krishnan R."/>
            <person name="Ramesh Kumar N."/>
        </authorList>
    </citation>
    <scope>NUCLEOTIDE SEQUENCE [LARGE SCALE GENOMIC DNA]</scope>
    <source>
        <strain evidence="5 6">228</strain>
    </source>
</reference>
<evidence type="ECO:0000256" key="3">
    <source>
        <dbReference type="SAM" id="Phobius"/>
    </source>
</evidence>
<feature type="transmembrane region" description="Helical" evidence="3">
    <location>
        <begin position="6"/>
        <end position="26"/>
    </location>
</feature>
<comment type="caution">
    <text evidence="5">The sequence shown here is derived from an EMBL/GenBank/DDBJ whole genome shotgun (WGS) entry which is preliminary data.</text>
</comment>
<dbReference type="PANTHER" id="PTHR45138">
    <property type="entry name" value="REGULATORY COMPONENTS OF SENSORY TRANSDUCTION SYSTEM"/>
    <property type="match status" value="1"/>
</dbReference>
<dbReference type="GO" id="GO:0043709">
    <property type="term" value="P:cell adhesion involved in single-species biofilm formation"/>
    <property type="evidence" value="ECO:0007669"/>
    <property type="project" value="TreeGrafter"/>
</dbReference>
<dbReference type="InterPro" id="IPR043128">
    <property type="entry name" value="Rev_trsase/Diguanyl_cyclase"/>
</dbReference>
<feature type="transmembrane region" description="Helical" evidence="3">
    <location>
        <begin position="121"/>
        <end position="141"/>
    </location>
</feature>
<dbReference type="Proteomes" id="UP000238196">
    <property type="component" value="Unassembled WGS sequence"/>
</dbReference>
<feature type="transmembrane region" description="Helical" evidence="3">
    <location>
        <begin position="93"/>
        <end position="115"/>
    </location>
</feature>
<dbReference type="InterPro" id="IPR000160">
    <property type="entry name" value="GGDEF_dom"/>
</dbReference>
<organism evidence="5 6">
    <name type="scientific">Proteobacteria bacterium 228</name>
    <dbReference type="NCBI Taxonomy" id="2083153"/>
    <lineage>
        <taxon>Bacteria</taxon>
        <taxon>Pseudomonadati</taxon>
        <taxon>Pseudomonadota</taxon>
    </lineage>
</organism>
<keyword evidence="3" id="KW-0472">Membrane</keyword>
<name>A0A2S5KQJ2_9PROT</name>
<dbReference type="SMART" id="SM00267">
    <property type="entry name" value="GGDEF"/>
    <property type="match status" value="1"/>
</dbReference>
<proteinExistence type="predicted"/>
<comment type="catalytic activity">
    <reaction evidence="2">
        <text>2 GTP = 3',3'-c-di-GMP + 2 diphosphate</text>
        <dbReference type="Rhea" id="RHEA:24898"/>
        <dbReference type="ChEBI" id="CHEBI:33019"/>
        <dbReference type="ChEBI" id="CHEBI:37565"/>
        <dbReference type="ChEBI" id="CHEBI:58805"/>
        <dbReference type="EC" id="2.7.7.65"/>
    </reaction>
</comment>
<dbReference type="NCBIfam" id="TIGR00254">
    <property type="entry name" value="GGDEF"/>
    <property type="match status" value="1"/>
</dbReference>
<dbReference type="GO" id="GO:1902201">
    <property type="term" value="P:negative regulation of bacterial-type flagellum-dependent cell motility"/>
    <property type="evidence" value="ECO:0007669"/>
    <property type="project" value="TreeGrafter"/>
</dbReference>
<protein>
    <recommendedName>
        <fullName evidence="1">diguanylate cyclase</fullName>
        <ecNumber evidence="1">2.7.7.65</ecNumber>
    </recommendedName>
</protein>
<dbReference type="InterPro" id="IPR029787">
    <property type="entry name" value="Nucleotide_cyclase"/>
</dbReference>
<feature type="transmembrane region" description="Helical" evidence="3">
    <location>
        <begin position="153"/>
        <end position="173"/>
    </location>
</feature>
<dbReference type="Pfam" id="PF00990">
    <property type="entry name" value="GGDEF"/>
    <property type="match status" value="1"/>
</dbReference>
<keyword evidence="3" id="KW-0812">Transmembrane</keyword>
<feature type="transmembrane region" description="Helical" evidence="3">
    <location>
        <begin position="61"/>
        <end position="81"/>
    </location>
</feature>
<dbReference type="AlphaFoldDB" id="A0A2S5KQJ2"/>
<dbReference type="EMBL" id="PRLP01000035">
    <property type="protein sequence ID" value="PPC77111.1"/>
    <property type="molecule type" value="Genomic_DNA"/>
</dbReference>
<dbReference type="EC" id="2.7.7.65" evidence="1"/>
<evidence type="ECO:0000313" key="6">
    <source>
        <dbReference type="Proteomes" id="UP000238196"/>
    </source>
</evidence>
<feature type="transmembrane region" description="Helical" evidence="3">
    <location>
        <begin position="193"/>
        <end position="212"/>
    </location>
</feature>
<evidence type="ECO:0000259" key="4">
    <source>
        <dbReference type="SMART" id="SM00267"/>
    </source>
</evidence>
<dbReference type="GO" id="GO:0052621">
    <property type="term" value="F:diguanylate cyclase activity"/>
    <property type="evidence" value="ECO:0007669"/>
    <property type="project" value="UniProtKB-EC"/>
</dbReference>